<organism evidence="2 3">
    <name type="scientific">Pterulicium gracile</name>
    <dbReference type="NCBI Taxonomy" id="1884261"/>
    <lineage>
        <taxon>Eukaryota</taxon>
        <taxon>Fungi</taxon>
        <taxon>Dikarya</taxon>
        <taxon>Basidiomycota</taxon>
        <taxon>Agaricomycotina</taxon>
        <taxon>Agaricomycetes</taxon>
        <taxon>Agaricomycetidae</taxon>
        <taxon>Agaricales</taxon>
        <taxon>Pleurotineae</taxon>
        <taxon>Pterulaceae</taxon>
        <taxon>Pterulicium</taxon>
    </lineage>
</organism>
<dbReference type="Proteomes" id="UP000305067">
    <property type="component" value="Unassembled WGS sequence"/>
</dbReference>
<name>A0A5C3QGE8_9AGAR</name>
<protein>
    <submittedName>
        <fullName evidence="2">Uncharacterized protein</fullName>
    </submittedName>
</protein>
<feature type="compositionally biased region" description="Low complexity" evidence="1">
    <location>
        <begin position="113"/>
        <end position="135"/>
    </location>
</feature>
<feature type="compositionally biased region" description="Gly residues" evidence="1">
    <location>
        <begin position="371"/>
        <end position="388"/>
    </location>
</feature>
<evidence type="ECO:0000256" key="1">
    <source>
        <dbReference type="SAM" id="MobiDB-lite"/>
    </source>
</evidence>
<sequence length="432" mass="45418">MIGPTSTFYDGHDQGGGDEAARYEQWVLAYQQTQQQHQLQQQHQPMTGGRDEGDGFSTMQPGSYPREGDEVPGRAPGTDLVGQGSDSAHHFDSSTTTTTTTTMAAHYPPIPPHHSQTHPSSHHPIQQQHQQQQQQGAYLFGSSQDPQAQFTTPNSNQSSYHQFHPDPAWNRAQSQTHPQLQGGDIYGGYPGEEMYGEGAYGQTNQYATTTTMSPLSEPDLKGGLLHPHHHHQHQSTTNAGSGLPGYGYGEGSLQPQPHPASMQHRSHTHPQSSLGGGGGVGHLAQQGLYARQQQPSMNHPPPSQSQSHHRPGPLPRPEVAASIPPASASGTGKPASKRKRTSADAVSPSSTSKLTTTKPTRGGKASRGGAASRGGGGPKGKGGGGGQVYTGLSDDESDEDDDLGYGPPRGAGGISVGVAGLGVVQSGRAQRL</sequence>
<feature type="compositionally biased region" description="Acidic residues" evidence="1">
    <location>
        <begin position="393"/>
        <end position="403"/>
    </location>
</feature>
<feature type="region of interest" description="Disordered" evidence="1">
    <location>
        <begin position="34"/>
        <end position="190"/>
    </location>
</feature>
<feature type="compositionally biased region" description="Polar residues" evidence="1">
    <location>
        <begin position="141"/>
        <end position="161"/>
    </location>
</feature>
<keyword evidence="3" id="KW-1185">Reference proteome</keyword>
<gene>
    <name evidence="2" type="ORF">BDV98DRAFT_607517</name>
</gene>
<dbReference type="EMBL" id="ML178847">
    <property type="protein sequence ID" value="TFK97393.1"/>
    <property type="molecule type" value="Genomic_DNA"/>
</dbReference>
<feature type="compositionally biased region" description="Low complexity" evidence="1">
    <location>
        <begin position="34"/>
        <end position="44"/>
    </location>
</feature>
<evidence type="ECO:0000313" key="2">
    <source>
        <dbReference type="EMBL" id="TFK97393.1"/>
    </source>
</evidence>
<proteinExistence type="predicted"/>
<accession>A0A5C3QGE8</accession>
<feature type="region of interest" description="Disordered" evidence="1">
    <location>
        <begin position="210"/>
        <end position="416"/>
    </location>
</feature>
<feature type="compositionally biased region" description="Low complexity" evidence="1">
    <location>
        <begin position="347"/>
        <end position="370"/>
    </location>
</feature>
<evidence type="ECO:0000313" key="3">
    <source>
        <dbReference type="Proteomes" id="UP000305067"/>
    </source>
</evidence>
<reference evidence="2 3" key="1">
    <citation type="journal article" date="2019" name="Nat. Ecol. Evol.">
        <title>Megaphylogeny resolves global patterns of mushroom evolution.</title>
        <authorList>
            <person name="Varga T."/>
            <person name="Krizsan K."/>
            <person name="Foldi C."/>
            <person name="Dima B."/>
            <person name="Sanchez-Garcia M."/>
            <person name="Sanchez-Ramirez S."/>
            <person name="Szollosi G.J."/>
            <person name="Szarkandi J.G."/>
            <person name="Papp V."/>
            <person name="Albert L."/>
            <person name="Andreopoulos W."/>
            <person name="Angelini C."/>
            <person name="Antonin V."/>
            <person name="Barry K.W."/>
            <person name="Bougher N.L."/>
            <person name="Buchanan P."/>
            <person name="Buyck B."/>
            <person name="Bense V."/>
            <person name="Catcheside P."/>
            <person name="Chovatia M."/>
            <person name="Cooper J."/>
            <person name="Damon W."/>
            <person name="Desjardin D."/>
            <person name="Finy P."/>
            <person name="Geml J."/>
            <person name="Haridas S."/>
            <person name="Hughes K."/>
            <person name="Justo A."/>
            <person name="Karasinski D."/>
            <person name="Kautmanova I."/>
            <person name="Kiss B."/>
            <person name="Kocsube S."/>
            <person name="Kotiranta H."/>
            <person name="LaButti K.M."/>
            <person name="Lechner B.E."/>
            <person name="Liimatainen K."/>
            <person name="Lipzen A."/>
            <person name="Lukacs Z."/>
            <person name="Mihaltcheva S."/>
            <person name="Morgado L.N."/>
            <person name="Niskanen T."/>
            <person name="Noordeloos M.E."/>
            <person name="Ohm R.A."/>
            <person name="Ortiz-Santana B."/>
            <person name="Ovrebo C."/>
            <person name="Racz N."/>
            <person name="Riley R."/>
            <person name="Savchenko A."/>
            <person name="Shiryaev A."/>
            <person name="Soop K."/>
            <person name="Spirin V."/>
            <person name="Szebenyi C."/>
            <person name="Tomsovsky M."/>
            <person name="Tulloss R.E."/>
            <person name="Uehling J."/>
            <person name="Grigoriev I.V."/>
            <person name="Vagvolgyi C."/>
            <person name="Papp T."/>
            <person name="Martin F.M."/>
            <person name="Miettinen O."/>
            <person name="Hibbett D.S."/>
            <person name="Nagy L.G."/>
        </authorList>
    </citation>
    <scope>NUCLEOTIDE SEQUENCE [LARGE SCALE GENOMIC DNA]</scope>
    <source>
        <strain evidence="2 3">CBS 309.79</strain>
    </source>
</reference>
<dbReference type="AlphaFoldDB" id="A0A5C3QGE8"/>